<keyword evidence="4" id="KW-0679">Respiratory chain</keyword>
<reference evidence="12 13" key="1">
    <citation type="journal article" date="2020" name="bioRxiv">
        <title>Whole genome comparisons of ergot fungi reveals the divergence and evolution of species within the genus Claviceps are the result of varying mechanisms driving genome evolution and host range expansion.</title>
        <authorList>
            <person name="Wyka S.A."/>
            <person name="Mondo S.J."/>
            <person name="Liu M."/>
            <person name="Dettman J."/>
            <person name="Nalam V."/>
            <person name="Broders K.D."/>
        </authorList>
    </citation>
    <scope>NUCLEOTIDE SEQUENCE [LARGE SCALE GENOMIC DNA]</scope>
    <source>
        <strain evidence="12 13">LM576</strain>
    </source>
</reference>
<comment type="caution">
    <text evidence="12">The sequence shown here is derived from an EMBL/GenBank/DDBJ whole genome shotgun (WGS) entry which is preliminary data.</text>
</comment>
<protein>
    <recommendedName>
        <fullName evidence="11">Complex III subunit 9</fullName>
    </recommendedName>
</protein>
<dbReference type="InterPro" id="IPR036656">
    <property type="entry name" value="QCR9_sf"/>
</dbReference>
<sequence length="160" mass="18015">MMMAGLRSNGLGVREVEQHKAVTTNQDARKGCLNPSRISTAPVRAIPPNHRSNSTDDHFTADCPLDTVFGSATSAISHNGKYLDDSRPTERKPRPGILMRECSTIFRKNYTMLVAVFGAGFAFEVGFNNGINKWWDHNNRGRQWKDIRSKYVQDGEEDEE</sequence>
<dbReference type="PANTHER" id="PTHR12980:SF0">
    <property type="entry name" value="CYTOCHROME B-C1 COMPLEX SUBUNIT 9"/>
    <property type="match status" value="1"/>
</dbReference>
<dbReference type="Proteomes" id="UP000732380">
    <property type="component" value="Unassembled WGS sequence"/>
</dbReference>
<dbReference type="InterPro" id="IPR008027">
    <property type="entry name" value="QCR9"/>
</dbReference>
<evidence type="ECO:0000256" key="1">
    <source>
        <dbReference type="ARBA" id="ARBA00004434"/>
    </source>
</evidence>
<evidence type="ECO:0000256" key="6">
    <source>
        <dbReference type="ARBA" id="ARBA00022792"/>
    </source>
</evidence>
<name>A0A9P7TUS3_9HYPO</name>
<dbReference type="GO" id="GO:0045275">
    <property type="term" value="C:respiratory chain complex III"/>
    <property type="evidence" value="ECO:0007669"/>
    <property type="project" value="InterPro"/>
</dbReference>
<evidence type="ECO:0000313" key="13">
    <source>
        <dbReference type="Proteomes" id="UP000732380"/>
    </source>
</evidence>
<dbReference type="SUPFAM" id="SSF81514">
    <property type="entry name" value="Subunit X (non-heme 7 kDa protein) of cytochrome bc1 complex (Ubiquinol-cytochrome c reductase)"/>
    <property type="match status" value="1"/>
</dbReference>
<dbReference type="AlphaFoldDB" id="A0A9P7TUS3"/>
<dbReference type="GO" id="GO:0006122">
    <property type="term" value="P:mitochondrial electron transport, ubiquinol to cytochrome c"/>
    <property type="evidence" value="ECO:0007669"/>
    <property type="project" value="InterPro"/>
</dbReference>
<evidence type="ECO:0000256" key="8">
    <source>
        <dbReference type="ARBA" id="ARBA00022989"/>
    </source>
</evidence>
<comment type="subcellular location">
    <subcellularLocation>
        <location evidence="1">Mitochondrion inner membrane</location>
        <topology evidence="1">Single-pass membrane protein</topology>
    </subcellularLocation>
</comment>
<dbReference type="Gene3D" id="1.20.5.260">
    <property type="entry name" value="Cytochrome b-c1 complex subunit 9"/>
    <property type="match status" value="1"/>
</dbReference>
<keyword evidence="13" id="KW-1185">Reference proteome</keyword>
<keyword evidence="7" id="KW-0249">Electron transport</keyword>
<evidence type="ECO:0000256" key="3">
    <source>
        <dbReference type="ARBA" id="ARBA00022448"/>
    </source>
</evidence>
<proteinExistence type="inferred from homology"/>
<evidence type="ECO:0000256" key="10">
    <source>
        <dbReference type="ARBA" id="ARBA00023136"/>
    </source>
</evidence>
<gene>
    <name evidence="12" type="ORF">E4U13_008388</name>
</gene>
<dbReference type="GO" id="GO:0005743">
    <property type="term" value="C:mitochondrial inner membrane"/>
    <property type="evidence" value="ECO:0007669"/>
    <property type="project" value="UniProtKB-SubCell"/>
</dbReference>
<dbReference type="PANTHER" id="PTHR12980">
    <property type="entry name" value="UBIQUINOL-CYTOCHROME C REDUCTASE COMPLEX, SUBUNIT X"/>
    <property type="match status" value="1"/>
</dbReference>
<evidence type="ECO:0000313" key="12">
    <source>
        <dbReference type="EMBL" id="KAG6118629.1"/>
    </source>
</evidence>
<accession>A0A9P7TUS3</accession>
<keyword evidence="8" id="KW-1133">Transmembrane helix</keyword>
<evidence type="ECO:0000256" key="4">
    <source>
        <dbReference type="ARBA" id="ARBA00022660"/>
    </source>
</evidence>
<organism evidence="12 13">
    <name type="scientific">Claviceps humidiphila</name>
    <dbReference type="NCBI Taxonomy" id="1294629"/>
    <lineage>
        <taxon>Eukaryota</taxon>
        <taxon>Fungi</taxon>
        <taxon>Dikarya</taxon>
        <taxon>Ascomycota</taxon>
        <taxon>Pezizomycotina</taxon>
        <taxon>Sordariomycetes</taxon>
        <taxon>Hypocreomycetidae</taxon>
        <taxon>Hypocreales</taxon>
        <taxon>Clavicipitaceae</taxon>
        <taxon>Claviceps</taxon>
    </lineage>
</organism>
<keyword evidence="6" id="KW-0999">Mitochondrion inner membrane</keyword>
<evidence type="ECO:0000256" key="9">
    <source>
        <dbReference type="ARBA" id="ARBA00023128"/>
    </source>
</evidence>
<evidence type="ECO:0000256" key="5">
    <source>
        <dbReference type="ARBA" id="ARBA00022692"/>
    </source>
</evidence>
<evidence type="ECO:0000256" key="11">
    <source>
        <dbReference type="ARBA" id="ARBA00044247"/>
    </source>
</evidence>
<comment type="similarity">
    <text evidence="2">Belongs to the UQCR10/QCR9 family.</text>
</comment>
<evidence type="ECO:0000256" key="7">
    <source>
        <dbReference type="ARBA" id="ARBA00022982"/>
    </source>
</evidence>
<keyword evidence="10" id="KW-0472">Membrane</keyword>
<keyword evidence="5" id="KW-0812">Transmembrane</keyword>
<dbReference type="Pfam" id="PF05365">
    <property type="entry name" value="UCR_UQCRX_QCR9"/>
    <property type="match status" value="1"/>
</dbReference>
<keyword evidence="9" id="KW-0496">Mitochondrion</keyword>
<dbReference type="FunFam" id="1.20.5.260:FF:000001">
    <property type="entry name" value="Cytochrome b-c1 complex subunit 9"/>
    <property type="match status" value="1"/>
</dbReference>
<evidence type="ECO:0000256" key="2">
    <source>
        <dbReference type="ARBA" id="ARBA00007856"/>
    </source>
</evidence>
<keyword evidence="3" id="KW-0813">Transport</keyword>
<dbReference type="EMBL" id="SRQM01000098">
    <property type="protein sequence ID" value="KAG6118629.1"/>
    <property type="molecule type" value="Genomic_DNA"/>
</dbReference>